<dbReference type="PANTHER" id="PTHR46417:SF1">
    <property type="entry name" value="TRNA (GUANINE-N(1)-)-METHYLTRANSFERASE"/>
    <property type="match status" value="1"/>
</dbReference>
<dbReference type="GO" id="GO:0052906">
    <property type="term" value="F:tRNA (guanine(37)-N1)-methyltransferase activity"/>
    <property type="evidence" value="ECO:0007669"/>
    <property type="project" value="UniProtKB-UniRule"/>
</dbReference>
<keyword evidence="10 15" id="KW-0949">S-adenosyl-L-methionine</keyword>
<evidence type="ECO:0000256" key="14">
    <source>
        <dbReference type="ARBA" id="ARBA00047783"/>
    </source>
</evidence>
<evidence type="ECO:0000256" key="6">
    <source>
        <dbReference type="ARBA" id="ARBA00014679"/>
    </source>
</evidence>
<dbReference type="GO" id="GO:0002939">
    <property type="term" value="P:tRNA N1-guanine methylation"/>
    <property type="evidence" value="ECO:0007669"/>
    <property type="project" value="TreeGrafter"/>
</dbReference>
<dbReference type="RefSeq" id="WP_072714087.1">
    <property type="nucleotide sequence ID" value="NZ_FRAU01000001.1"/>
</dbReference>
<dbReference type="HAMAP" id="MF_00605">
    <property type="entry name" value="TrmD"/>
    <property type="match status" value="1"/>
</dbReference>
<comment type="subunit">
    <text evidence="4 15 17">Homodimer.</text>
</comment>
<evidence type="ECO:0000256" key="16">
    <source>
        <dbReference type="PIRSR" id="PIRSR000386-1"/>
    </source>
</evidence>
<dbReference type="EC" id="2.1.1.228" evidence="5 15"/>
<evidence type="ECO:0000256" key="5">
    <source>
        <dbReference type="ARBA" id="ARBA00012807"/>
    </source>
</evidence>
<evidence type="ECO:0000256" key="15">
    <source>
        <dbReference type="HAMAP-Rule" id="MF_00605"/>
    </source>
</evidence>
<comment type="catalytic activity">
    <reaction evidence="14 15 17">
        <text>guanosine(37) in tRNA + S-adenosyl-L-methionine = N(1)-methylguanosine(37) in tRNA + S-adenosyl-L-homocysteine + H(+)</text>
        <dbReference type="Rhea" id="RHEA:36899"/>
        <dbReference type="Rhea" id="RHEA-COMP:10145"/>
        <dbReference type="Rhea" id="RHEA-COMP:10147"/>
        <dbReference type="ChEBI" id="CHEBI:15378"/>
        <dbReference type="ChEBI" id="CHEBI:57856"/>
        <dbReference type="ChEBI" id="CHEBI:59789"/>
        <dbReference type="ChEBI" id="CHEBI:73542"/>
        <dbReference type="ChEBI" id="CHEBI:74269"/>
        <dbReference type="EC" id="2.1.1.228"/>
    </reaction>
</comment>
<dbReference type="InterPro" id="IPR016009">
    <property type="entry name" value="tRNA_MeTrfase_TRMD/TRM10"/>
</dbReference>
<evidence type="ECO:0000313" key="19">
    <source>
        <dbReference type="EMBL" id="SHK09256.1"/>
    </source>
</evidence>
<proteinExistence type="inferred from homology"/>
<keyword evidence="9 15" id="KW-0808">Transferase</keyword>
<dbReference type="EMBL" id="FRAU01000001">
    <property type="protein sequence ID" value="SHK09256.1"/>
    <property type="molecule type" value="Genomic_DNA"/>
</dbReference>
<evidence type="ECO:0000256" key="10">
    <source>
        <dbReference type="ARBA" id="ARBA00022691"/>
    </source>
</evidence>
<dbReference type="Proteomes" id="UP000185812">
    <property type="component" value="Unassembled WGS sequence"/>
</dbReference>
<dbReference type="GO" id="GO:0005829">
    <property type="term" value="C:cytosol"/>
    <property type="evidence" value="ECO:0007669"/>
    <property type="project" value="TreeGrafter"/>
</dbReference>
<name>A0A1M6PMT3_9BACT</name>
<dbReference type="Gene3D" id="3.40.1280.10">
    <property type="match status" value="1"/>
</dbReference>
<dbReference type="NCBIfam" id="TIGR00088">
    <property type="entry name" value="trmD"/>
    <property type="match status" value="1"/>
</dbReference>
<dbReference type="CDD" id="cd18080">
    <property type="entry name" value="TrmD-like"/>
    <property type="match status" value="1"/>
</dbReference>
<dbReference type="NCBIfam" id="NF000648">
    <property type="entry name" value="PRK00026.1"/>
    <property type="match status" value="1"/>
</dbReference>
<dbReference type="InterPro" id="IPR002649">
    <property type="entry name" value="tRNA_m1G_MeTrfase_TrmD"/>
</dbReference>
<keyword evidence="20" id="KW-1185">Reference proteome</keyword>
<reference evidence="20" key="1">
    <citation type="submission" date="2016-11" db="EMBL/GenBank/DDBJ databases">
        <authorList>
            <person name="Varghese N."/>
            <person name="Submissions S."/>
        </authorList>
    </citation>
    <scope>NUCLEOTIDE SEQUENCE [LARGE SCALE GENOMIC DNA]</scope>
    <source>
        <strain evidence="20">DSM 22212</strain>
    </source>
</reference>
<dbReference type="InterPro" id="IPR029026">
    <property type="entry name" value="tRNA_m1G_MTases_N"/>
</dbReference>
<dbReference type="InterPro" id="IPR029028">
    <property type="entry name" value="Alpha/beta_knot_MTases"/>
</dbReference>
<evidence type="ECO:0000313" key="20">
    <source>
        <dbReference type="Proteomes" id="UP000185812"/>
    </source>
</evidence>
<dbReference type="FunFam" id="1.10.1270.20:FF:000001">
    <property type="entry name" value="tRNA (guanine-N(1)-)-methyltransferase"/>
    <property type="match status" value="1"/>
</dbReference>
<evidence type="ECO:0000256" key="17">
    <source>
        <dbReference type="RuleBase" id="RU003464"/>
    </source>
</evidence>
<protein>
    <recommendedName>
        <fullName evidence="6 15">tRNA (guanine-N(1)-)-methyltransferase</fullName>
        <ecNumber evidence="5 15">2.1.1.228</ecNumber>
    </recommendedName>
    <alternativeName>
        <fullName evidence="12 15">M1G-methyltransferase</fullName>
    </alternativeName>
    <alternativeName>
        <fullName evidence="13 15">tRNA [GM37] methyltransferase</fullName>
    </alternativeName>
</protein>
<feature type="binding site" evidence="15 16">
    <location>
        <begin position="137"/>
        <end position="142"/>
    </location>
    <ligand>
        <name>S-adenosyl-L-methionine</name>
        <dbReference type="ChEBI" id="CHEBI:59789"/>
    </ligand>
</feature>
<accession>A0A1M6PMT3</accession>
<keyword evidence="7 15" id="KW-0963">Cytoplasm</keyword>
<dbReference type="AlphaFoldDB" id="A0A1M6PMT3"/>
<dbReference type="FunFam" id="3.40.1280.10:FF:000001">
    <property type="entry name" value="tRNA (guanine-N(1)-)-methyltransferase"/>
    <property type="match status" value="1"/>
</dbReference>
<evidence type="ECO:0000256" key="13">
    <source>
        <dbReference type="ARBA" id="ARBA00033392"/>
    </source>
</evidence>
<evidence type="ECO:0000256" key="7">
    <source>
        <dbReference type="ARBA" id="ARBA00022490"/>
    </source>
</evidence>
<evidence type="ECO:0000256" key="1">
    <source>
        <dbReference type="ARBA" id="ARBA00002634"/>
    </source>
</evidence>
<comment type="subcellular location">
    <subcellularLocation>
        <location evidence="2 15 17">Cytoplasm</location>
    </subcellularLocation>
</comment>
<dbReference type="PIRSF" id="PIRSF000386">
    <property type="entry name" value="tRNA_mtase"/>
    <property type="match status" value="1"/>
</dbReference>
<keyword evidence="11 15" id="KW-0819">tRNA processing</keyword>
<evidence type="ECO:0000256" key="3">
    <source>
        <dbReference type="ARBA" id="ARBA00007630"/>
    </source>
</evidence>
<comment type="similarity">
    <text evidence="3 15 17">Belongs to the RNA methyltransferase TrmD family.</text>
</comment>
<evidence type="ECO:0000256" key="8">
    <source>
        <dbReference type="ARBA" id="ARBA00022603"/>
    </source>
</evidence>
<dbReference type="STRING" id="633813.SAMN04488087_0248"/>
<evidence type="ECO:0000256" key="12">
    <source>
        <dbReference type="ARBA" id="ARBA00029736"/>
    </source>
</evidence>
<dbReference type="Pfam" id="PF01746">
    <property type="entry name" value="tRNA_m1G_MT"/>
    <property type="match status" value="1"/>
</dbReference>
<feature type="domain" description="tRNA methyltransferase TRMD/TRM10-type" evidence="18">
    <location>
        <begin position="1"/>
        <end position="229"/>
    </location>
</feature>
<evidence type="ECO:0000256" key="11">
    <source>
        <dbReference type="ARBA" id="ARBA00022694"/>
    </source>
</evidence>
<feature type="binding site" evidence="15 16">
    <location>
        <position position="117"/>
    </location>
    <ligand>
        <name>S-adenosyl-L-methionine</name>
        <dbReference type="ChEBI" id="CHEBI:59789"/>
    </ligand>
</feature>
<dbReference type="PANTHER" id="PTHR46417">
    <property type="entry name" value="TRNA (GUANINE-N(1)-)-METHYLTRANSFERASE"/>
    <property type="match status" value="1"/>
</dbReference>
<evidence type="ECO:0000256" key="2">
    <source>
        <dbReference type="ARBA" id="ARBA00004496"/>
    </source>
</evidence>
<comment type="function">
    <text evidence="1 15 17">Specifically methylates guanosine-37 in various tRNAs.</text>
</comment>
<keyword evidence="8 15" id="KW-0489">Methyltransferase</keyword>
<evidence type="ECO:0000259" key="18">
    <source>
        <dbReference type="Pfam" id="PF01746"/>
    </source>
</evidence>
<dbReference type="Gene3D" id="1.10.1270.20">
    <property type="entry name" value="tRNA(m1g37)methyltransferase, domain 2"/>
    <property type="match status" value="1"/>
</dbReference>
<dbReference type="OrthoDB" id="9807416at2"/>
<dbReference type="InterPro" id="IPR023148">
    <property type="entry name" value="tRNA_m1G_MeTrfase_C_sf"/>
</dbReference>
<evidence type="ECO:0000256" key="9">
    <source>
        <dbReference type="ARBA" id="ARBA00022679"/>
    </source>
</evidence>
<organism evidence="19 20">
    <name type="scientific">Rhodothermus profundi</name>
    <dbReference type="NCBI Taxonomy" id="633813"/>
    <lineage>
        <taxon>Bacteria</taxon>
        <taxon>Pseudomonadati</taxon>
        <taxon>Rhodothermota</taxon>
        <taxon>Rhodothermia</taxon>
        <taxon>Rhodothermales</taxon>
        <taxon>Rhodothermaceae</taxon>
        <taxon>Rhodothermus</taxon>
    </lineage>
</organism>
<dbReference type="SUPFAM" id="SSF75217">
    <property type="entry name" value="alpha/beta knot"/>
    <property type="match status" value="1"/>
</dbReference>
<gene>
    <name evidence="15" type="primary">trmD</name>
    <name evidence="19" type="ORF">SAMN04488087_0248</name>
</gene>
<evidence type="ECO:0000256" key="4">
    <source>
        <dbReference type="ARBA" id="ARBA00011738"/>
    </source>
</evidence>
<sequence>MRIDIVTAFPDLVRGPLEYSIIRRARERGQVDIRVHDLRDYTTDRHRQIDDYPYGGGGGMVLKPEPIFRCIEAIQEEARRAGRPIDEVIYLTPDGQVFNQELANRLSLCQHLVLLAGHYKGVDQRVRDALVTMELSIGDYVLSGGELPALVVVDAIVRLIPGVLGDAESALTDSFQDGLLDAPVYTRPAVFRGMAVPEVLRSGDHERIAAWREEQRLLKTRQRRPDLLAQTESSMTHDE</sequence>